<evidence type="ECO:0000313" key="3">
    <source>
        <dbReference type="Proteomes" id="UP000321926"/>
    </source>
</evidence>
<dbReference type="Pfam" id="PF17263">
    <property type="entry name" value="DUF5329"/>
    <property type="match status" value="1"/>
</dbReference>
<evidence type="ECO:0000256" key="1">
    <source>
        <dbReference type="SAM" id="SignalP"/>
    </source>
</evidence>
<dbReference type="OrthoDB" id="851995at2"/>
<gene>
    <name evidence="2" type="ORF">FVR03_19335</name>
</gene>
<dbReference type="RefSeq" id="WP_147923418.1">
    <property type="nucleotide sequence ID" value="NZ_VRTY01000095.1"/>
</dbReference>
<accession>A0A5C8J6T5</accession>
<proteinExistence type="predicted"/>
<feature type="chain" id="PRO_5022889849" description="DUF5329 domain-containing protein" evidence="1">
    <location>
        <begin position="28"/>
        <end position="140"/>
    </location>
</feature>
<dbReference type="Proteomes" id="UP000321926">
    <property type="component" value="Unassembled WGS sequence"/>
</dbReference>
<evidence type="ECO:0000313" key="2">
    <source>
        <dbReference type="EMBL" id="TXK33242.1"/>
    </source>
</evidence>
<sequence>MRKNILTLSFLCSALLLLLAPCQRAQAQQASANPTAQPTASLTESDKISRLIYFVGNLQGATFIRNGGEHTPKDAAAHLQSKLNKHHAKIKTANDFIDLLATKSSATGEYYQIKMANGSTTETYKLLQAELARIESGSSH</sequence>
<dbReference type="AlphaFoldDB" id="A0A5C8J6T5"/>
<keyword evidence="3" id="KW-1185">Reference proteome</keyword>
<evidence type="ECO:0008006" key="4">
    <source>
        <dbReference type="Google" id="ProtNLM"/>
    </source>
</evidence>
<reference evidence="2 3" key="1">
    <citation type="submission" date="2019-08" db="EMBL/GenBank/DDBJ databases">
        <authorList>
            <person name="Shi S."/>
        </authorList>
    </citation>
    <scope>NUCLEOTIDE SEQUENCE [LARGE SCALE GENOMIC DNA]</scope>
    <source>
        <strain evidence="2 3">GY10130</strain>
    </source>
</reference>
<dbReference type="InterPro" id="IPR035242">
    <property type="entry name" value="DUF5329"/>
</dbReference>
<organism evidence="2 3">
    <name type="scientific">Pontibacter qinzhouensis</name>
    <dbReference type="NCBI Taxonomy" id="2603253"/>
    <lineage>
        <taxon>Bacteria</taxon>
        <taxon>Pseudomonadati</taxon>
        <taxon>Bacteroidota</taxon>
        <taxon>Cytophagia</taxon>
        <taxon>Cytophagales</taxon>
        <taxon>Hymenobacteraceae</taxon>
        <taxon>Pontibacter</taxon>
    </lineage>
</organism>
<keyword evidence="1" id="KW-0732">Signal</keyword>
<comment type="caution">
    <text evidence="2">The sequence shown here is derived from an EMBL/GenBank/DDBJ whole genome shotgun (WGS) entry which is preliminary data.</text>
</comment>
<dbReference type="EMBL" id="VRTY01000095">
    <property type="protein sequence ID" value="TXK33242.1"/>
    <property type="molecule type" value="Genomic_DNA"/>
</dbReference>
<protein>
    <recommendedName>
        <fullName evidence="4">DUF5329 domain-containing protein</fullName>
    </recommendedName>
</protein>
<feature type="signal peptide" evidence="1">
    <location>
        <begin position="1"/>
        <end position="27"/>
    </location>
</feature>
<name>A0A5C8J6T5_9BACT</name>